<protein>
    <submittedName>
        <fullName evidence="2">STAS domain-containing protein</fullName>
    </submittedName>
</protein>
<dbReference type="SUPFAM" id="SSF52091">
    <property type="entry name" value="SpoIIaa-like"/>
    <property type="match status" value="1"/>
</dbReference>
<organism evidence="2 3">
    <name type="scientific">Streptomyces sp. 900105755</name>
    <dbReference type="NCBI Taxonomy" id="3154389"/>
    <lineage>
        <taxon>Bacteria</taxon>
        <taxon>Bacillati</taxon>
        <taxon>Actinomycetota</taxon>
        <taxon>Actinomycetes</taxon>
        <taxon>Kitasatosporales</taxon>
        <taxon>Streptomycetaceae</taxon>
        <taxon>Streptomyces</taxon>
    </lineage>
</organism>
<feature type="domain" description="STAS" evidence="1">
    <location>
        <begin position="7"/>
        <end position="99"/>
    </location>
</feature>
<dbReference type="Proteomes" id="UP001490365">
    <property type="component" value="Unassembled WGS sequence"/>
</dbReference>
<dbReference type="PROSITE" id="PS50801">
    <property type="entry name" value="STAS"/>
    <property type="match status" value="1"/>
</dbReference>
<dbReference type="EMBL" id="JBEOZM010000002">
    <property type="protein sequence ID" value="MER6266908.1"/>
    <property type="molecule type" value="Genomic_DNA"/>
</dbReference>
<dbReference type="RefSeq" id="WP_351955569.1">
    <property type="nucleotide sequence ID" value="NZ_JBEOZM010000002.1"/>
</dbReference>
<dbReference type="InterPro" id="IPR058548">
    <property type="entry name" value="MlaB-like_STAS"/>
</dbReference>
<dbReference type="CDD" id="cd07043">
    <property type="entry name" value="STAS_anti-anti-sigma_factors"/>
    <property type="match status" value="1"/>
</dbReference>
<gene>
    <name evidence="2" type="ORF">ABT211_06345</name>
</gene>
<keyword evidence="3" id="KW-1185">Reference proteome</keyword>
<reference evidence="2 3" key="1">
    <citation type="submission" date="2024-06" db="EMBL/GenBank/DDBJ databases">
        <title>The Natural Products Discovery Center: Release of the First 8490 Sequenced Strains for Exploring Actinobacteria Biosynthetic Diversity.</title>
        <authorList>
            <person name="Kalkreuter E."/>
            <person name="Kautsar S.A."/>
            <person name="Yang D."/>
            <person name="Bader C.D."/>
            <person name="Teijaro C.N."/>
            <person name="Fluegel L."/>
            <person name="Davis C.M."/>
            <person name="Simpson J.R."/>
            <person name="Lauterbach L."/>
            <person name="Steele A.D."/>
            <person name="Gui C."/>
            <person name="Meng S."/>
            <person name="Li G."/>
            <person name="Viehrig K."/>
            <person name="Ye F."/>
            <person name="Su P."/>
            <person name="Kiefer A.F."/>
            <person name="Nichols A."/>
            <person name="Cepeda A.J."/>
            <person name="Yan W."/>
            <person name="Fan B."/>
            <person name="Jiang Y."/>
            <person name="Adhikari A."/>
            <person name="Zheng C.-J."/>
            <person name="Schuster L."/>
            <person name="Cowan T.M."/>
            <person name="Smanski M.J."/>
            <person name="Chevrette M.G."/>
            <person name="De Carvalho L.P.S."/>
            <person name="Shen B."/>
        </authorList>
    </citation>
    <scope>NUCLEOTIDE SEQUENCE [LARGE SCALE GENOMIC DNA]</scope>
    <source>
        <strain evidence="2 3">NPDC001694</strain>
    </source>
</reference>
<dbReference type="PANTHER" id="PTHR33495">
    <property type="entry name" value="ANTI-SIGMA FACTOR ANTAGONIST TM_1081-RELATED-RELATED"/>
    <property type="match status" value="1"/>
</dbReference>
<evidence type="ECO:0000313" key="3">
    <source>
        <dbReference type="Proteomes" id="UP001490365"/>
    </source>
</evidence>
<dbReference type="InterPro" id="IPR002645">
    <property type="entry name" value="STAS_dom"/>
</dbReference>
<accession>A0ABV1TA30</accession>
<dbReference type="Pfam" id="PF13466">
    <property type="entry name" value="STAS_2"/>
    <property type="match status" value="1"/>
</dbReference>
<dbReference type="InterPro" id="IPR036513">
    <property type="entry name" value="STAS_dom_sf"/>
</dbReference>
<name>A0ABV1TA30_9ACTN</name>
<dbReference type="PANTHER" id="PTHR33495:SF2">
    <property type="entry name" value="ANTI-SIGMA FACTOR ANTAGONIST TM_1081-RELATED"/>
    <property type="match status" value="1"/>
</dbReference>
<sequence length="119" mass="12697">MHPAPDLSERIDRRAQVFVLTVRGEVDYDDAGDFERAWEAADRAGMPVTAVDLAGVTFADSMLLNALVRARHRHRADGRTLVLVGPLPAAVSRLLEISGTAELFTVTDVRPGSTGTGGG</sequence>
<evidence type="ECO:0000313" key="2">
    <source>
        <dbReference type="EMBL" id="MER6266908.1"/>
    </source>
</evidence>
<evidence type="ECO:0000259" key="1">
    <source>
        <dbReference type="PROSITE" id="PS50801"/>
    </source>
</evidence>
<comment type="caution">
    <text evidence="2">The sequence shown here is derived from an EMBL/GenBank/DDBJ whole genome shotgun (WGS) entry which is preliminary data.</text>
</comment>
<dbReference type="Gene3D" id="3.30.750.24">
    <property type="entry name" value="STAS domain"/>
    <property type="match status" value="1"/>
</dbReference>
<proteinExistence type="predicted"/>